<dbReference type="SMART" id="SM00710">
    <property type="entry name" value="PbH1"/>
    <property type="match status" value="6"/>
</dbReference>
<organism evidence="5 6">
    <name type="scientific">Desulfamplus magnetovallimortis</name>
    <dbReference type="NCBI Taxonomy" id="1246637"/>
    <lineage>
        <taxon>Bacteria</taxon>
        <taxon>Pseudomonadati</taxon>
        <taxon>Thermodesulfobacteriota</taxon>
        <taxon>Desulfobacteria</taxon>
        <taxon>Desulfobacterales</taxon>
        <taxon>Desulfobacteraceae</taxon>
        <taxon>Desulfamplus</taxon>
    </lineage>
</organism>
<reference evidence="5 6" key="1">
    <citation type="submission" date="2017-03" db="EMBL/GenBank/DDBJ databases">
        <authorList>
            <person name="Afonso C.L."/>
            <person name="Miller P.J."/>
            <person name="Scott M.A."/>
            <person name="Spackman E."/>
            <person name="Goraichik I."/>
            <person name="Dimitrov K.M."/>
            <person name="Suarez D.L."/>
            <person name="Swayne D.E."/>
        </authorList>
    </citation>
    <scope>NUCLEOTIDE SEQUENCE [LARGE SCALE GENOMIC DNA]</scope>
    <source>
        <strain evidence="5">PRJEB14757</strain>
    </source>
</reference>
<dbReference type="GO" id="GO:0005576">
    <property type="term" value="C:extracellular region"/>
    <property type="evidence" value="ECO:0007669"/>
    <property type="project" value="UniProtKB-SubCell"/>
</dbReference>
<keyword evidence="6" id="KW-1185">Reference proteome</keyword>
<protein>
    <recommendedName>
        <fullName evidence="4">Right handed beta helix domain-containing protein</fullName>
    </recommendedName>
</protein>
<keyword evidence="2" id="KW-0964">Secreted</keyword>
<dbReference type="GO" id="GO:0016837">
    <property type="term" value="F:carbon-oxygen lyase activity, acting on polysaccharides"/>
    <property type="evidence" value="ECO:0007669"/>
    <property type="project" value="TreeGrafter"/>
</dbReference>
<comment type="subcellular location">
    <subcellularLocation>
        <location evidence="1">Secreted</location>
    </subcellularLocation>
</comment>
<dbReference type="OrthoDB" id="5480655at2"/>
<dbReference type="AlphaFoldDB" id="A0A1W1HHQ2"/>
<dbReference type="InterPro" id="IPR006626">
    <property type="entry name" value="PbH1"/>
</dbReference>
<evidence type="ECO:0000313" key="6">
    <source>
        <dbReference type="Proteomes" id="UP000191931"/>
    </source>
</evidence>
<evidence type="ECO:0000256" key="1">
    <source>
        <dbReference type="ARBA" id="ARBA00004613"/>
    </source>
</evidence>
<dbReference type="RefSeq" id="WP_080801385.1">
    <property type="nucleotide sequence ID" value="NZ_LT828542.1"/>
</dbReference>
<dbReference type="InterPro" id="IPR012334">
    <property type="entry name" value="Pectin_lyas_fold"/>
</dbReference>
<dbReference type="STRING" id="1246637.MTBBW1_540006"/>
<evidence type="ECO:0000313" key="5">
    <source>
        <dbReference type="EMBL" id="SLM32027.1"/>
    </source>
</evidence>
<dbReference type="InterPro" id="IPR011050">
    <property type="entry name" value="Pectin_lyase_fold/virulence"/>
</dbReference>
<evidence type="ECO:0000256" key="3">
    <source>
        <dbReference type="ARBA" id="ARBA00022729"/>
    </source>
</evidence>
<dbReference type="Pfam" id="PF13229">
    <property type="entry name" value="Beta_helix"/>
    <property type="match status" value="1"/>
</dbReference>
<evidence type="ECO:0000256" key="2">
    <source>
        <dbReference type="ARBA" id="ARBA00022525"/>
    </source>
</evidence>
<keyword evidence="3" id="KW-0732">Signal</keyword>
<evidence type="ECO:0000259" key="4">
    <source>
        <dbReference type="Pfam" id="PF13229"/>
    </source>
</evidence>
<dbReference type="Gene3D" id="2.160.20.10">
    <property type="entry name" value="Single-stranded right-handed beta-helix, Pectin lyase-like"/>
    <property type="match status" value="2"/>
</dbReference>
<dbReference type="Proteomes" id="UP000191931">
    <property type="component" value="Unassembled WGS sequence"/>
</dbReference>
<dbReference type="PANTHER" id="PTHR40088:SF2">
    <property type="entry name" value="SECRETED SUGAR HYDROLASE"/>
    <property type="match status" value="1"/>
</dbReference>
<feature type="domain" description="Right handed beta helix" evidence="4">
    <location>
        <begin position="336"/>
        <end position="495"/>
    </location>
</feature>
<dbReference type="EMBL" id="FWEV01000297">
    <property type="protein sequence ID" value="SLM32027.1"/>
    <property type="molecule type" value="Genomic_DNA"/>
</dbReference>
<gene>
    <name evidence="5" type="ORF">MTBBW1_540006</name>
</gene>
<dbReference type="PANTHER" id="PTHR40088">
    <property type="entry name" value="PECTATE LYASE (EUROFUNG)"/>
    <property type="match status" value="1"/>
</dbReference>
<accession>A0A1W1HHQ2</accession>
<dbReference type="InterPro" id="IPR039448">
    <property type="entry name" value="Beta_helix"/>
</dbReference>
<name>A0A1W1HHQ2_9BACT</name>
<dbReference type="InterPro" id="IPR052052">
    <property type="entry name" value="Polysaccharide_Lyase_9"/>
</dbReference>
<sequence length="705" mass="78992">MIKKTLLYEKTMLPKISWKLLYEKTLTPKISWKLLYEKRLRPKISWKLLYEKRLRPKIPWKTFACAISLLSLFTVSVPAAELELYPNFHAMGVIVTLEAGEDPDSNAEISVKYREAGGDWRQAFTPTRTTSLQFIGSLFYLSPDTLYDVSVEFSDTAGTLDGFVLEGSRATRGNIDIPSPINSYFAAPDGEGMDCTIGMPCSLSQAISMAQAGDEIVLSGGTYYQGGFSMPVSGSEDTPVVIRGMENEKAVISGADPQIFVWEPAGNGLYISDINVPDTHLVTVDGERLFPYESLESLENLTHGISGFYCSDTLLYLHLMEDKEPNLSEVLVSRFNYAFMVEQDHIFFLDITFTHFGCGSWAKAIYLNNANDILVRNCTFAVNDLGVGLKRSSSRNLIEYCEFYDTIFQWPWHPVKDFSHLETGGIRFYDPVNGRGNVIRHNTFHDYFDGFGVSPESCSEITNETDVYGNLVYNVGDDGVEVDGRAANVRLWDNEFQDVLMGISLAPVYDGPVYAIYNVIHRTGAGNSEYTGSPFKFNSGYDKSGTMYLFHNTCDAWYSGNNGIYIKAPGTWDNIVSRNNIFSGTDYALHNYNTTQPVDLDYDLVYTSRTDEYIYWTGVNPKHIPDLQTFQSLTYQETNGLNAEPEFTNPQIADYSLMPDSSAIDAGVVLPGINDNYKGFAPDLGAFEKDFNVSISNPANLKIEW</sequence>
<proteinExistence type="predicted"/>
<dbReference type="SUPFAM" id="SSF51126">
    <property type="entry name" value="Pectin lyase-like"/>
    <property type="match status" value="1"/>
</dbReference>